<dbReference type="RefSeq" id="WP_007482828.1">
    <property type="nucleotide sequence ID" value="NZ_JH724314.1"/>
</dbReference>
<keyword evidence="5" id="KW-1185">Reference proteome</keyword>
<dbReference type="PATRIC" id="fig|997884.3.peg.125"/>
<comment type="caution">
    <text evidence="4">The sequence shown here is derived from an EMBL/GenBank/DDBJ whole genome shotgun (WGS) entry which is preliminary data.</text>
</comment>
<accession>I8XVF6</accession>
<keyword evidence="1" id="KW-0433">Leucine-rich repeat</keyword>
<feature type="chain" id="PRO_5003717365" description="Por secretion system C-terminal sorting domain-containing protein" evidence="3">
    <location>
        <begin position="21"/>
        <end position="1319"/>
    </location>
</feature>
<dbReference type="InterPro" id="IPR001611">
    <property type="entry name" value="Leu-rich_rpt"/>
</dbReference>
<evidence type="ECO:0000256" key="3">
    <source>
        <dbReference type="SAM" id="SignalP"/>
    </source>
</evidence>
<dbReference type="InterPro" id="IPR052574">
    <property type="entry name" value="CDIRP"/>
</dbReference>
<evidence type="ECO:0000256" key="2">
    <source>
        <dbReference type="ARBA" id="ARBA00022737"/>
    </source>
</evidence>
<evidence type="ECO:0000313" key="5">
    <source>
        <dbReference type="Proteomes" id="UP000003089"/>
    </source>
</evidence>
<dbReference type="GO" id="GO:0035591">
    <property type="term" value="F:signaling adaptor activity"/>
    <property type="evidence" value="ECO:0007669"/>
    <property type="project" value="TreeGrafter"/>
</dbReference>
<dbReference type="eggNOG" id="COG4886">
    <property type="taxonomic scope" value="Bacteria"/>
</dbReference>
<dbReference type="InterPro" id="IPR026444">
    <property type="entry name" value="Secre_tail"/>
</dbReference>
<evidence type="ECO:0000256" key="1">
    <source>
        <dbReference type="ARBA" id="ARBA00022614"/>
    </source>
</evidence>
<name>I8XVF6_9BACE</name>
<dbReference type="Proteomes" id="UP000003089">
    <property type="component" value="Unassembled WGS sequence"/>
</dbReference>
<proteinExistence type="predicted"/>
<dbReference type="PANTHER" id="PTHR47566:SF1">
    <property type="entry name" value="PROTEIN NUD1"/>
    <property type="match status" value="1"/>
</dbReference>
<keyword evidence="3" id="KW-0732">Signal</keyword>
<protein>
    <recommendedName>
        <fullName evidence="6">Por secretion system C-terminal sorting domain-containing protein</fullName>
    </recommendedName>
</protein>
<evidence type="ECO:0008006" key="6">
    <source>
        <dbReference type="Google" id="ProtNLM"/>
    </source>
</evidence>
<dbReference type="SUPFAM" id="SSF52058">
    <property type="entry name" value="L domain-like"/>
    <property type="match status" value="3"/>
</dbReference>
<dbReference type="PANTHER" id="PTHR47566">
    <property type="match status" value="1"/>
</dbReference>
<gene>
    <name evidence="4" type="ORF">HMPREF1068_00111</name>
</gene>
<organism evidence="4 5">
    <name type="scientific">Bacteroides nordii CL02T12C05</name>
    <dbReference type="NCBI Taxonomy" id="997884"/>
    <lineage>
        <taxon>Bacteria</taxon>
        <taxon>Pseudomonadati</taxon>
        <taxon>Bacteroidota</taxon>
        <taxon>Bacteroidia</taxon>
        <taxon>Bacteroidales</taxon>
        <taxon>Bacteroidaceae</taxon>
        <taxon>Bacteroides</taxon>
    </lineage>
</organism>
<dbReference type="InterPro" id="IPR032675">
    <property type="entry name" value="LRR_dom_sf"/>
</dbReference>
<keyword evidence="2" id="KW-0677">Repeat</keyword>
<evidence type="ECO:0000313" key="4">
    <source>
        <dbReference type="EMBL" id="EIY54890.1"/>
    </source>
</evidence>
<dbReference type="NCBIfam" id="TIGR04183">
    <property type="entry name" value="Por_Secre_tail"/>
    <property type="match status" value="1"/>
</dbReference>
<feature type="signal peptide" evidence="3">
    <location>
        <begin position="1"/>
        <end position="20"/>
    </location>
</feature>
<dbReference type="STRING" id="997884.HMPREF1068_00111"/>
<dbReference type="EMBL" id="AGXS01000001">
    <property type="protein sequence ID" value="EIY54890.1"/>
    <property type="molecule type" value="Genomic_DNA"/>
</dbReference>
<dbReference type="PROSITE" id="PS51450">
    <property type="entry name" value="LRR"/>
    <property type="match status" value="1"/>
</dbReference>
<sequence>MKKRLLITCLMSLIVIGVWAEKNEDEPIINMTCTAGKISFKLYATEETVFQVDFGEGAIEQTVKTTGTAVNGSASGTSVNVYGDANKLKKIEISSNKLLKVLDFSKCLALTELSCSSCQGVTEIILPSSTENQLTKINCRYLNLASFDASKCTKLKTLALSNADATLETLILPENTDILNDLTLQQCGLTTLDISKYTNLTNLDCTYNFLTSIQTPSSDKNLSVDCSYNYMIMPNFPEGENITLYYMDQREKVSQYTLNESYTTNDIIDLSEFYVSKKGIRGSYFTDGVYPTFTWYTNGNSDPLEEGKDYTTTEPGKFKFNIVPENSVYCVIASKAYPAYQDYNSPYRTTDTTIEKAAEPAIILTTSNERVIGFSLGATEDNTSIQIDWGDGNLVDKVINSAKTSIQGTPAGTKNIKIYADAAKIKEVSLAYCDYLTGVDLSKCTALQTLSIKESSKITSIAYPEDITTLENLTIDNSSIKNIDLHNWSGLKNLKYSPYGASTIVLPDEAGNLENIVLSKLSLKAIDLNKYVNLASLEVTSHSALETLDVGKCNKLTKLICKRDTKLATLILPEIKTTLTELDCEYTALTAIDLKEYSKLQVLNCSGIKETILPEDPSTLTSLTCKENGLKVLDISSCTNLTYLDCSYNELTEIKVPGNPNQDINIDCSYNYLFLPNFPEGEKIDLTYMDQREKVSQYTLSERYTTNDIIDLSELYVLKQGIKGSYFPEGVYPTFTWYVNGSKEPLEEGKDYSVTEPAKFRFNTVPEGNTYCVIASKAYPDYQDYNSPYRTTDVIIEKAADPVISLTTSNERSIGFSIGATEDNTTIQIDWGDGNLVDKVINSTKTSIQGTPTDTKIIKIYTDAAKIKEISLAYCDYLTGVDLSRCTALEILSIKESSKIATITYPENIATITSLTIENSNIRNLDIHDWSGLKNLNYAPSGAATIVLPDETENLETVILKKLSSKTIDLSKYTNLTSLEATNNSSLEELDVNTCSKLSKLICKSNTKLATLTLPTVKTALTELNCEYTALASINLKEYTNLQMLNCSGIKEATLPENAATMTSLTCKENGLKTLDISSYINLTYLDCSYNELTKILVPESLNQILEIDCSYNYMIMPNFPEGEKIKMSYIYQKDKVMKYELASSYKTDETIDFSDWYVKKKGLADSYFPNGVYPTFEWYLASTGEKLSAGKDYTVTEGCKFRFNTIPDGAIYCVISSKAYPDYTDYNEPYQTTSCVITQGTGLEKTNENIARIYATDTNITIIPTEDCTYSVLTSTGQVIANGEANQSIEVAVDSTGIYIVCIRTKDNTISTYKIVIQ</sequence>
<dbReference type="HOGENOM" id="CLU_260756_0_0_10"/>
<dbReference type="Gene3D" id="3.80.10.10">
    <property type="entry name" value="Ribonuclease Inhibitor"/>
    <property type="match status" value="4"/>
</dbReference>
<reference evidence="4 5" key="1">
    <citation type="submission" date="2012-02" db="EMBL/GenBank/DDBJ databases">
        <title>The Genome Sequence of Bacteroides nordii CL02T12C05.</title>
        <authorList>
            <consortium name="The Broad Institute Genome Sequencing Platform"/>
            <person name="Earl A."/>
            <person name="Ward D."/>
            <person name="Feldgarden M."/>
            <person name="Gevers D."/>
            <person name="Zitomersky N.L."/>
            <person name="Coyne M.J."/>
            <person name="Comstock L.E."/>
            <person name="Young S.K."/>
            <person name="Zeng Q."/>
            <person name="Gargeya S."/>
            <person name="Fitzgerald M."/>
            <person name="Haas B."/>
            <person name="Abouelleil A."/>
            <person name="Alvarado L."/>
            <person name="Arachchi H.M."/>
            <person name="Berlin A."/>
            <person name="Chapman S.B."/>
            <person name="Gearin G."/>
            <person name="Goldberg J."/>
            <person name="Griggs A."/>
            <person name="Gujja S."/>
            <person name="Hansen M."/>
            <person name="Heiman D."/>
            <person name="Howarth C."/>
            <person name="Larimer J."/>
            <person name="Lui A."/>
            <person name="MacDonald P.J.P."/>
            <person name="McCowen C."/>
            <person name="Montmayeur A."/>
            <person name="Murphy C."/>
            <person name="Neiman D."/>
            <person name="Pearson M."/>
            <person name="Priest M."/>
            <person name="Roberts A."/>
            <person name="Saif S."/>
            <person name="Shea T."/>
            <person name="Sisk P."/>
            <person name="Stolte C."/>
            <person name="Sykes S."/>
            <person name="Wortman J."/>
            <person name="Nusbaum C."/>
            <person name="Birren B."/>
        </authorList>
    </citation>
    <scope>NUCLEOTIDE SEQUENCE [LARGE SCALE GENOMIC DNA]</scope>
    <source>
        <strain evidence="4 5">CL02T12C05</strain>
    </source>
</reference>